<evidence type="ECO:0000313" key="2">
    <source>
        <dbReference type="Proteomes" id="UP000548067"/>
    </source>
</evidence>
<proteinExistence type="predicted"/>
<dbReference type="EMBL" id="JABCJF010000006">
    <property type="protein sequence ID" value="NMR34941.1"/>
    <property type="molecule type" value="Genomic_DNA"/>
</dbReference>
<evidence type="ECO:0000313" key="1">
    <source>
        <dbReference type="EMBL" id="NMR34941.1"/>
    </source>
</evidence>
<comment type="caution">
    <text evidence="1">The sequence shown here is derived from an EMBL/GenBank/DDBJ whole genome shotgun (WGS) entry which is preliminary data.</text>
</comment>
<accession>A0A848N903</accession>
<name>A0A848N903_9FLAO</name>
<reference evidence="1 2" key="1">
    <citation type="submission" date="2020-04" db="EMBL/GenBank/DDBJ databases">
        <title>Genome analysis and antimicrobial resistance characteristics of Chryseobacterium aquaticum isolated from farmed salmonids.</title>
        <authorList>
            <person name="Saticioglu I.B."/>
            <person name="Duman M."/>
            <person name="Altun S."/>
        </authorList>
    </citation>
    <scope>NUCLEOTIDE SEQUENCE [LARGE SCALE GENOMIC DNA]</scope>
    <source>
        <strain evidence="1 2">C-174</strain>
    </source>
</reference>
<dbReference type="Proteomes" id="UP000548067">
    <property type="component" value="Unassembled WGS sequence"/>
</dbReference>
<dbReference type="RefSeq" id="WP_169321674.1">
    <property type="nucleotide sequence ID" value="NZ_JABCJF010000006.1"/>
</dbReference>
<sequence>MHPLQYRLEDFEKLLNKKITIKYKTFSNKIEILEGYLIRVHPTNLGDILPHSITLDLGREQRTVNVFDIETIISDTNI</sequence>
<organism evidence="1 2">
    <name type="scientific">Chryseobacterium aquaticum</name>
    <dbReference type="NCBI Taxonomy" id="452084"/>
    <lineage>
        <taxon>Bacteria</taxon>
        <taxon>Pseudomonadati</taxon>
        <taxon>Bacteroidota</taxon>
        <taxon>Flavobacteriia</taxon>
        <taxon>Flavobacteriales</taxon>
        <taxon>Weeksellaceae</taxon>
        <taxon>Chryseobacterium group</taxon>
        <taxon>Chryseobacterium</taxon>
    </lineage>
</organism>
<dbReference type="AlphaFoldDB" id="A0A848N903"/>
<evidence type="ECO:0008006" key="3">
    <source>
        <dbReference type="Google" id="ProtNLM"/>
    </source>
</evidence>
<gene>
    <name evidence="1" type="ORF">HIO71_12165</name>
</gene>
<protein>
    <recommendedName>
        <fullName evidence="3">WYL domain-containing protein</fullName>
    </recommendedName>
</protein>